<sequence>MPEDRVDDQPEEAVEFSPDMQKVFDALVKKLGGRHTSAGPSEASCENNVKVLAATARSSAGALPQLLCDFSFTDRQVGIKDYFHFTRTLRTEMEVVLAVVGMNDPEVLRTSSEMITLVQSLEYMKKLLDLRLAAIRGAMGCWDGRKLEIAAGYYELLAPKARKTEGKWATGEKEFWEVHPEIVDQARKKLPPPPSDRGNPWADGGRGGRGRGRGRSAGRGAGRGDAATAGAAAGSAHLPVVAWLPWGSRASA</sequence>
<proteinExistence type="predicted"/>
<keyword evidence="3" id="KW-1185">Reference proteome</keyword>
<evidence type="ECO:0000313" key="3">
    <source>
        <dbReference type="Proteomes" id="UP000613740"/>
    </source>
</evidence>
<organism evidence="2 3">
    <name type="scientific">Chlamydomonas schloesseri</name>
    <dbReference type="NCBI Taxonomy" id="2026947"/>
    <lineage>
        <taxon>Eukaryota</taxon>
        <taxon>Viridiplantae</taxon>
        <taxon>Chlorophyta</taxon>
        <taxon>core chlorophytes</taxon>
        <taxon>Chlorophyceae</taxon>
        <taxon>CS clade</taxon>
        <taxon>Chlamydomonadales</taxon>
        <taxon>Chlamydomonadaceae</taxon>
        <taxon>Chlamydomonas</taxon>
    </lineage>
</organism>
<accession>A0A835VRD9</accession>
<name>A0A835VRD9_9CHLO</name>
<gene>
    <name evidence="2" type="ORF">HYH02_015371</name>
</gene>
<protein>
    <submittedName>
        <fullName evidence="2">Uncharacterized protein</fullName>
    </submittedName>
</protein>
<feature type="compositionally biased region" description="Low complexity" evidence="1">
    <location>
        <begin position="224"/>
        <end position="233"/>
    </location>
</feature>
<dbReference type="OrthoDB" id="10459200at2759"/>
<dbReference type="AlphaFoldDB" id="A0A835VRD9"/>
<feature type="region of interest" description="Disordered" evidence="1">
    <location>
        <begin position="185"/>
        <end position="233"/>
    </location>
</feature>
<dbReference type="Proteomes" id="UP000613740">
    <property type="component" value="Unassembled WGS sequence"/>
</dbReference>
<evidence type="ECO:0000256" key="1">
    <source>
        <dbReference type="SAM" id="MobiDB-lite"/>
    </source>
</evidence>
<dbReference type="EMBL" id="JAEHOD010000168">
    <property type="protein sequence ID" value="KAG2423028.1"/>
    <property type="molecule type" value="Genomic_DNA"/>
</dbReference>
<evidence type="ECO:0000313" key="2">
    <source>
        <dbReference type="EMBL" id="KAG2423028.1"/>
    </source>
</evidence>
<comment type="caution">
    <text evidence="2">The sequence shown here is derived from an EMBL/GenBank/DDBJ whole genome shotgun (WGS) entry which is preliminary data.</text>
</comment>
<reference evidence="2" key="1">
    <citation type="journal article" date="2020" name="bioRxiv">
        <title>Comparative genomics of Chlamydomonas.</title>
        <authorList>
            <person name="Craig R.J."/>
            <person name="Hasan A.R."/>
            <person name="Ness R.W."/>
            <person name="Keightley P.D."/>
        </authorList>
    </citation>
    <scope>NUCLEOTIDE SEQUENCE</scope>
    <source>
        <strain evidence="2">CCAP 11/173</strain>
    </source>
</reference>